<organism evidence="15 16">
    <name type="scientific">Rhizophlyctis rosea</name>
    <dbReference type="NCBI Taxonomy" id="64517"/>
    <lineage>
        <taxon>Eukaryota</taxon>
        <taxon>Fungi</taxon>
        <taxon>Fungi incertae sedis</taxon>
        <taxon>Chytridiomycota</taxon>
        <taxon>Chytridiomycota incertae sedis</taxon>
        <taxon>Chytridiomycetes</taxon>
        <taxon>Rhizophlyctidales</taxon>
        <taxon>Rhizophlyctidaceae</taxon>
        <taxon>Rhizophlyctis</taxon>
    </lineage>
</organism>
<dbReference type="GO" id="GO:0005634">
    <property type="term" value="C:nucleus"/>
    <property type="evidence" value="ECO:0007669"/>
    <property type="project" value="UniProtKB-SubCell"/>
</dbReference>
<dbReference type="AlphaFoldDB" id="A0AAD5X6E7"/>
<keyword evidence="4 11" id="KW-0479">Metal-binding</keyword>
<evidence type="ECO:0000256" key="5">
    <source>
        <dbReference type="ARBA" id="ARBA00022771"/>
    </source>
</evidence>
<evidence type="ECO:0000256" key="8">
    <source>
        <dbReference type="ARBA" id="ARBA00023125"/>
    </source>
</evidence>
<evidence type="ECO:0000256" key="1">
    <source>
        <dbReference type="ARBA" id="ARBA00004123"/>
    </source>
</evidence>
<keyword evidence="8" id="KW-0238">DNA-binding</keyword>
<evidence type="ECO:0000256" key="6">
    <source>
        <dbReference type="ARBA" id="ARBA00022833"/>
    </source>
</evidence>
<name>A0AAD5X6E7_9FUNG</name>
<reference evidence="15" key="1">
    <citation type="submission" date="2020-05" db="EMBL/GenBank/DDBJ databases">
        <title>Phylogenomic resolution of chytrid fungi.</title>
        <authorList>
            <person name="Stajich J.E."/>
            <person name="Amses K."/>
            <person name="Simmons R."/>
            <person name="Seto K."/>
            <person name="Myers J."/>
            <person name="Bonds A."/>
            <person name="Quandt C.A."/>
            <person name="Barry K."/>
            <person name="Liu P."/>
            <person name="Grigoriev I."/>
            <person name="Longcore J.E."/>
            <person name="James T.Y."/>
        </authorList>
    </citation>
    <scope>NUCLEOTIDE SEQUENCE</scope>
    <source>
        <strain evidence="15">JEL0318</strain>
    </source>
</reference>
<keyword evidence="3" id="KW-0678">Repressor</keyword>
<comment type="caution">
    <text evidence="15">The sequence shown here is derived from an EMBL/GenBank/DDBJ whole genome shotgun (WGS) entry which is preliminary data.</text>
</comment>
<dbReference type="Gene3D" id="2.30.30.1190">
    <property type="match status" value="1"/>
</dbReference>
<evidence type="ECO:0000313" key="15">
    <source>
        <dbReference type="EMBL" id="KAJ3052290.1"/>
    </source>
</evidence>
<evidence type="ECO:0000256" key="3">
    <source>
        <dbReference type="ARBA" id="ARBA00022491"/>
    </source>
</evidence>
<keyword evidence="9" id="KW-0804">Transcription</keyword>
<evidence type="ECO:0000256" key="2">
    <source>
        <dbReference type="ARBA" id="ARBA00022414"/>
    </source>
</evidence>
<evidence type="ECO:0000259" key="14">
    <source>
        <dbReference type="PROSITE" id="PS50174"/>
    </source>
</evidence>
<feature type="compositionally biased region" description="Pro residues" evidence="12">
    <location>
        <begin position="389"/>
        <end position="401"/>
    </location>
</feature>
<keyword evidence="16" id="KW-1185">Reference proteome</keyword>
<keyword evidence="6 11" id="KW-0862">Zinc</keyword>
<feature type="compositionally biased region" description="Polar residues" evidence="12">
    <location>
        <begin position="363"/>
        <end position="388"/>
    </location>
</feature>
<dbReference type="EMBL" id="JADGJD010000308">
    <property type="protein sequence ID" value="KAJ3052290.1"/>
    <property type="molecule type" value="Genomic_DNA"/>
</dbReference>
<feature type="domain" description="C3H1-type" evidence="13">
    <location>
        <begin position="141"/>
        <end position="167"/>
    </location>
</feature>
<feature type="region of interest" description="Disordered" evidence="12">
    <location>
        <begin position="428"/>
        <end position="453"/>
    </location>
</feature>
<proteinExistence type="predicted"/>
<dbReference type="Proteomes" id="UP001212841">
    <property type="component" value="Unassembled WGS sequence"/>
</dbReference>
<dbReference type="PROSITE" id="PS50174">
    <property type="entry name" value="G_PATCH"/>
    <property type="match status" value="1"/>
</dbReference>
<dbReference type="SMART" id="SM00443">
    <property type="entry name" value="G_patch"/>
    <property type="match status" value="1"/>
</dbReference>
<feature type="compositionally biased region" description="Acidic residues" evidence="12">
    <location>
        <begin position="255"/>
        <end position="271"/>
    </location>
</feature>
<keyword evidence="7" id="KW-0805">Transcription regulation</keyword>
<protein>
    <recommendedName>
        <fullName evidence="2">Zinc finger CCCH-type with G patch domain-containing protein</fullName>
    </recommendedName>
</protein>
<evidence type="ECO:0000256" key="9">
    <source>
        <dbReference type="ARBA" id="ARBA00023163"/>
    </source>
</evidence>
<dbReference type="PANTHER" id="PTHR46297">
    <property type="entry name" value="ZINC FINGER CCCH-TYPE WITH G PATCH DOMAIN-CONTAINING PROTEIN"/>
    <property type="match status" value="1"/>
</dbReference>
<feature type="region of interest" description="Disordered" evidence="12">
    <location>
        <begin position="246"/>
        <end position="271"/>
    </location>
</feature>
<feature type="compositionally biased region" description="Basic residues" evidence="12">
    <location>
        <begin position="344"/>
        <end position="362"/>
    </location>
</feature>
<dbReference type="GO" id="GO:0001227">
    <property type="term" value="F:DNA-binding transcription repressor activity, RNA polymerase II-specific"/>
    <property type="evidence" value="ECO:0007669"/>
    <property type="project" value="TreeGrafter"/>
</dbReference>
<dbReference type="InterPro" id="IPR000467">
    <property type="entry name" value="G_patch_dom"/>
</dbReference>
<feature type="compositionally biased region" description="Basic and acidic residues" evidence="12">
    <location>
        <begin position="402"/>
        <end position="412"/>
    </location>
</feature>
<evidence type="ECO:0000256" key="12">
    <source>
        <dbReference type="SAM" id="MobiDB-lite"/>
    </source>
</evidence>
<keyword evidence="10" id="KW-0539">Nucleus</keyword>
<evidence type="ECO:0000256" key="7">
    <source>
        <dbReference type="ARBA" id="ARBA00023015"/>
    </source>
</evidence>
<dbReference type="Pfam" id="PF01585">
    <property type="entry name" value="G-patch"/>
    <property type="match status" value="1"/>
</dbReference>
<dbReference type="GO" id="GO:0008270">
    <property type="term" value="F:zinc ion binding"/>
    <property type="evidence" value="ECO:0007669"/>
    <property type="project" value="UniProtKB-KW"/>
</dbReference>
<dbReference type="PANTHER" id="PTHR46297:SF1">
    <property type="entry name" value="ZINC FINGER CCCH-TYPE WITH G PATCH DOMAIN-CONTAINING PROTEIN"/>
    <property type="match status" value="1"/>
</dbReference>
<comment type="subcellular location">
    <subcellularLocation>
        <location evidence="1">Nucleus</location>
    </subcellularLocation>
</comment>
<gene>
    <name evidence="15" type="ORF">HK097_006576</name>
</gene>
<evidence type="ECO:0000313" key="16">
    <source>
        <dbReference type="Proteomes" id="UP001212841"/>
    </source>
</evidence>
<dbReference type="PROSITE" id="PS50103">
    <property type="entry name" value="ZF_C3H1"/>
    <property type="match status" value="1"/>
</dbReference>
<dbReference type="GO" id="GO:0000978">
    <property type="term" value="F:RNA polymerase II cis-regulatory region sequence-specific DNA binding"/>
    <property type="evidence" value="ECO:0007669"/>
    <property type="project" value="TreeGrafter"/>
</dbReference>
<feature type="region of interest" description="Disordered" evidence="12">
    <location>
        <begin position="333"/>
        <end position="414"/>
    </location>
</feature>
<evidence type="ECO:0000256" key="4">
    <source>
        <dbReference type="ARBA" id="ARBA00022723"/>
    </source>
</evidence>
<sequence>MSVELLSLEVEQSKFQLEELEELASVAGDAADDLATVIADLRSLIALQEESLLAAKKAEPLTPVADTTTSANTNTSHEKDEDAVIIIDEKPSPPFPNNLKEGDKCCLPFPHNNYAYFLPSMILTLNLTQNEATVLPLTPITRQSRTCDRFLEGTCTKEDCGRSHGTAVSLAELLPMEVLDSGTMDRESKILALYKDGVYYPATIRATDAEKGDAFWVTYDGYGTDKVKLTSAEVLPIVGFTLDEEAVPGTVSSEGESDVSSDEGEEEAVVEDDDPPLISFQYDDGEAMGAWEAHTKGIGGRLLAKMGYRVGEGLGKSGEGIVRPVDATIVRPGAGLGHEELSGAKRKRKRHKDGNERRHKRQSTLSTINGGQDASNVFDFLNSSLNSDTPPPARPPPPSPKETPKTKPKPLDLNKQLLSVQERMSVLAQEQKRTKEGLQRNSGDKRMTEAYKEKQTTIEAQIAALRREEDRLSRQLKSTKQRKNMVVF</sequence>
<dbReference type="Gene3D" id="2.30.30.140">
    <property type="match status" value="1"/>
</dbReference>
<feature type="zinc finger region" description="C3H1-type" evidence="11">
    <location>
        <begin position="141"/>
        <end position="167"/>
    </location>
</feature>
<evidence type="ECO:0000256" key="11">
    <source>
        <dbReference type="PROSITE-ProRule" id="PRU00723"/>
    </source>
</evidence>
<evidence type="ECO:0000256" key="10">
    <source>
        <dbReference type="ARBA" id="ARBA00023242"/>
    </source>
</evidence>
<accession>A0AAD5X6E7</accession>
<feature type="compositionally biased region" description="Basic and acidic residues" evidence="12">
    <location>
        <begin position="430"/>
        <end position="453"/>
    </location>
</feature>
<dbReference type="InterPro" id="IPR000571">
    <property type="entry name" value="Znf_CCCH"/>
</dbReference>
<keyword evidence="5 11" id="KW-0863">Zinc-finger</keyword>
<evidence type="ECO:0000259" key="13">
    <source>
        <dbReference type="PROSITE" id="PS50103"/>
    </source>
</evidence>
<feature type="domain" description="G-patch" evidence="14">
    <location>
        <begin position="295"/>
        <end position="341"/>
    </location>
</feature>